<dbReference type="EMBL" id="JBDFQZ010000003">
    <property type="protein sequence ID" value="KAK9742925.1"/>
    <property type="molecule type" value="Genomic_DNA"/>
</dbReference>
<dbReference type="AlphaFoldDB" id="A0AAW1M9M9"/>
<gene>
    <name evidence="1" type="ORF">RND81_03G205900</name>
</gene>
<evidence type="ECO:0000313" key="2">
    <source>
        <dbReference type="Proteomes" id="UP001443914"/>
    </source>
</evidence>
<comment type="caution">
    <text evidence="1">The sequence shown here is derived from an EMBL/GenBank/DDBJ whole genome shotgun (WGS) entry which is preliminary data.</text>
</comment>
<name>A0AAW1M9M9_SAPOF</name>
<reference evidence="1" key="1">
    <citation type="submission" date="2024-03" db="EMBL/GenBank/DDBJ databases">
        <title>WGS assembly of Saponaria officinalis var. Norfolk2.</title>
        <authorList>
            <person name="Jenkins J."/>
            <person name="Shu S."/>
            <person name="Grimwood J."/>
            <person name="Barry K."/>
            <person name="Goodstein D."/>
            <person name="Schmutz J."/>
            <person name="Leebens-Mack J."/>
            <person name="Osbourn A."/>
        </authorList>
    </citation>
    <scope>NUCLEOTIDE SEQUENCE [LARGE SCALE GENOMIC DNA]</scope>
    <source>
        <strain evidence="1">JIC</strain>
    </source>
</reference>
<evidence type="ECO:0000313" key="1">
    <source>
        <dbReference type="EMBL" id="KAK9742925.1"/>
    </source>
</evidence>
<proteinExistence type="predicted"/>
<organism evidence="1 2">
    <name type="scientific">Saponaria officinalis</name>
    <name type="common">Common soapwort</name>
    <name type="synonym">Lychnis saponaria</name>
    <dbReference type="NCBI Taxonomy" id="3572"/>
    <lineage>
        <taxon>Eukaryota</taxon>
        <taxon>Viridiplantae</taxon>
        <taxon>Streptophyta</taxon>
        <taxon>Embryophyta</taxon>
        <taxon>Tracheophyta</taxon>
        <taxon>Spermatophyta</taxon>
        <taxon>Magnoliopsida</taxon>
        <taxon>eudicotyledons</taxon>
        <taxon>Gunneridae</taxon>
        <taxon>Pentapetalae</taxon>
        <taxon>Caryophyllales</taxon>
        <taxon>Caryophyllaceae</taxon>
        <taxon>Caryophylleae</taxon>
        <taxon>Saponaria</taxon>
    </lineage>
</organism>
<dbReference type="Proteomes" id="UP001443914">
    <property type="component" value="Unassembled WGS sequence"/>
</dbReference>
<keyword evidence="2" id="KW-1185">Reference proteome</keyword>
<accession>A0AAW1M9M9</accession>
<protein>
    <submittedName>
        <fullName evidence="1">Uncharacterized protein</fullName>
    </submittedName>
</protein>
<sequence length="163" mass="19462">MEHYNYDERFCTLKMKTTTTPETCMRLWRQELQEDYKTYGFENMIVKFKFRHYYETHYKCKDEVSLDPDDHYILDEWLDEESCFEAALAFPLNAKTVEAYLSRAKLGEDWPTSKYVSDGTWKRVKEDVCEFILDNADFCSMFGFEMEATLDVSSVYDKSYCGD</sequence>